<evidence type="ECO:0000313" key="2">
    <source>
        <dbReference type="Proteomes" id="UP001176960"/>
    </source>
</evidence>
<accession>A0AA35UPY3</accession>
<proteinExistence type="predicted"/>
<organism evidence="1 2">
    <name type="scientific">Brytella acorum</name>
    <dbReference type="NCBI Taxonomy" id="2959299"/>
    <lineage>
        <taxon>Bacteria</taxon>
        <taxon>Pseudomonadati</taxon>
        <taxon>Pseudomonadota</taxon>
        <taxon>Alphaproteobacteria</taxon>
        <taxon>Acetobacterales</taxon>
        <taxon>Acetobacteraceae</taxon>
        <taxon>Brytella</taxon>
    </lineage>
</organism>
<protein>
    <submittedName>
        <fullName evidence="1">DUF3293 domain-containing protein</fullName>
    </submittedName>
</protein>
<dbReference type="AlphaFoldDB" id="A0AA35UPY3"/>
<dbReference type="EMBL" id="CATKSH010000003">
    <property type="protein sequence ID" value="CAI9119965.1"/>
    <property type="molecule type" value="Genomic_DNA"/>
</dbReference>
<dbReference type="InterPro" id="IPR021710">
    <property type="entry name" value="DUF3293"/>
</dbReference>
<dbReference type="Pfam" id="PF11697">
    <property type="entry name" value="DUF3293"/>
    <property type="match status" value="1"/>
</dbReference>
<reference evidence="1" key="1">
    <citation type="submission" date="2023-03" db="EMBL/GenBank/DDBJ databases">
        <authorList>
            <person name="Cleenwerck I."/>
        </authorList>
    </citation>
    <scope>NUCLEOTIDE SEQUENCE</scope>
    <source>
        <strain evidence="1">LMG 32879</strain>
    </source>
</reference>
<gene>
    <name evidence="1" type="ORF">LMG32879_000791</name>
</gene>
<sequence>MNLVRPPTDAAIRAYRRSHYVAPGLDVRIGRPPRGWPLPGASIVLLSACNPSGRRLSAGLNAWRMSRLEVCLDSFPYLRGEGRLGRWSETLFAVAMPLRRACVVARRFGQNAVVALAPNHAARLVWLA</sequence>
<dbReference type="RefSeq" id="WP_289840799.1">
    <property type="nucleotide sequence ID" value="NZ_CATKSH010000003.1"/>
</dbReference>
<comment type="caution">
    <text evidence="1">The sequence shown here is derived from an EMBL/GenBank/DDBJ whole genome shotgun (WGS) entry which is preliminary data.</text>
</comment>
<name>A0AA35UPY3_9PROT</name>
<keyword evidence="2" id="KW-1185">Reference proteome</keyword>
<evidence type="ECO:0000313" key="1">
    <source>
        <dbReference type="EMBL" id="CAI9119965.1"/>
    </source>
</evidence>
<dbReference type="Proteomes" id="UP001176960">
    <property type="component" value="Unassembled WGS sequence"/>
</dbReference>